<evidence type="ECO:0000313" key="2">
    <source>
        <dbReference type="EMBL" id="KNB69948.1"/>
    </source>
</evidence>
<organism evidence="2 3">
    <name type="scientific">Brevibacillus reuszeri</name>
    <dbReference type="NCBI Taxonomy" id="54915"/>
    <lineage>
        <taxon>Bacteria</taxon>
        <taxon>Bacillati</taxon>
        <taxon>Bacillota</taxon>
        <taxon>Bacilli</taxon>
        <taxon>Bacillales</taxon>
        <taxon>Paenibacillaceae</taxon>
        <taxon>Brevibacillus</taxon>
    </lineage>
</organism>
<name>A0A0K9YMG7_9BACL</name>
<dbReference type="EMBL" id="LGIQ01000011">
    <property type="protein sequence ID" value="KNB69948.1"/>
    <property type="molecule type" value="Genomic_DNA"/>
</dbReference>
<gene>
    <name evidence="2" type="ORF">ADS79_29405</name>
    <name evidence="1" type="ORF">BRE01_23920</name>
</gene>
<evidence type="ECO:0000313" key="4">
    <source>
        <dbReference type="Proteomes" id="UP000319578"/>
    </source>
</evidence>
<dbReference type="EMBL" id="BJON01000009">
    <property type="protein sequence ID" value="GED68690.1"/>
    <property type="molecule type" value="Genomic_DNA"/>
</dbReference>
<keyword evidence="4" id="KW-1185">Reference proteome</keyword>
<sequence>MHSVIAKLRGYAQDGLQNTRGEFGQLLSLTPLSVKLDEDPTPLEPYELATLRSASLRQEDVGKKVALLRCTNDQYLLLGVVE</sequence>
<dbReference type="OrthoDB" id="2473243at2"/>
<dbReference type="Proteomes" id="UP000319578">
    <property type="component" value="Unassembled WGS sequence"/>
</dbReference>
<reference evidence="1 4" key="3">
    <citation type="submission" date="2019-06" db="EMBL/GenBank/DDBJ databases">
        <title>Whole genome shotgun sequence of Brevibacillus reuszeri NBRC 15719.</title>
        <authorList>
            <person name="Hosoyama A."/>
            <person name="Uohara A."/>
            <person name="Ohji S."/>
            <person name="Ichikawa N."/>
        </authorList>
    </citation>
    <scope>NUCLEOTIDE SEQUENCE [LARGE SCALE GENOMIC DNA]</scope>
    <source>
        <strain evidence="1 4">NBRC 15719</strain>
    </source>
</reference>
<dbReference type="PATRIC" id="fig|54915.3.peg.5098"/>
<protein>
    <submittedName>
        <fullName evidence="2">Uncharacterized protein</fullName>
    </submittedName>
</protein>
<dbReference type="RefSeq" id="WP_049741987.1">
    <property type="nucleotide sequence ID" value="NZ_BJON01000009.1"/>
</dbReference>
<dbReference type="Proteomes" id="UP000036834">
    <property type="component" value="Unassembled WGS sequence"/>
</dbReference>
<dbReference type="AlphaFoldDB" id="A0A0K9YMG7"/>
<accession>A0A0K9YMG7</accession>
<evidence type="ECO:0000313" key="1">
    <source>
        <dbReference type="EMBL" id="GED68690.1"/>
    </source>
</evidence>
<proteinExistence type="predicted"/>
<evidence type="ECO:0000313" key="3">
    <source>
        <dbReference type="Proteomes" id="UP000036834"/>
    </source>
</evidence>
<reference evidence="3" key="1">
    <citation type="submission" date="2015-07" db="EMBL/GenBank/DDBJ databases">
        <title>Genome sequencing project for genomic taxonomy and phylogenomics of Bacillus-like bacteria.</title>
        <authorList>
            <person name="Liu B."/>
            <person name="Wang J."/>
            <person name="Zhu Y."/>
            <person name="Liu G."/>
            <person name="Chen Q."/>
            <person name="Chen Z."/>
            <person name="Lan J."/>
            <person name="Che J."/>
            <person name="Ge C."/>
            <person name="Shi H."/>
            <person name="Pan Z."/>
            <person name="Liu X."/>
        </authorList>
    </citation>
    <scope>NUCLEOTIDE SEQUENCE [LARGE SCALE GENOMIC DNA]</scope>
    <source>
        <strain evidence="3">DSM 9887</strain>
    </source>
</reference>
<dbReference type="STRING" id="54915.ADS79_29405"/>
<reference evidence="2" key="2">
    <citation type="submission" date="2015-07" db="EMBL/GenBank/DDBJ databases">
        <title>MeaNS - Measles Nucleotide Surveillance Program.</title>
        <authorList>
            <person name="Tran T."/>
            <person name="Druce J."/>
        </authorList>
    </citation>
    <scope>NUCLEOTIDE SEQUENCE</scope>
    <source>
        <strain evidence="2">DSM 9887</strain>
    </source>
</reference>
<comment type="caution">
    <text evidence="2">The sequence shown here is derived from an EMBL/GenBank/DDBJ whole genome shotgun (WGS) entry which is preliminary data.</text>
</comment>